<protein>
    <submittedName>
        <fullName evidence="2">Uncharacterized protein</fullName>
    </submittedName>
</protein>
<comment type="caution">
    <text evidence="2">The sequence shown here is derived from an EMBL/GenBank/DDBJ whole genome shotgun (WGS) entry which is preliminary data.</text>
</comment>
<proteinExistence type="predicted"/>
<organism evidence="2 3">
    <name type="scientific">Dactylosporangium darangshiense</name>
    <dbReference type="NCBI Taxonomy" id="579108"/>
    <lineage>
        <taxon>Bacteria</taxon>
        <taxon>Bacillati</taxon>
        <taxon>Actinomycetota</taxon>
        <taxon>Actinomycetes</taxon>
        <taxon>Micromonosporales</taxon>
        <taxon>Micromonosporaceae</taxon>
        <taxon>Dactylosporangium</taxon>
    </lineage>
</organism>
<evidence type="ECO:0000256" key="1">
    <source>
        <dbReference type="SAM" id="MobiDB-lite"/>
    </source>
</evidence>
<feature type="region of interest" description="Disordered" evidence="1">
    <location>
        <begin position="1"/>
        <end position="37"/>
    </location>
</feature>
<gene>
    <name evidence="2" type="ORF">GCM10022255_026730</name>
</gene>
<reference evidence="3" key="1">
    <citation type="journal article" date="2019" name="Int. J. Syst. Evol. Microbiol.">
        <title>The Global Catalogue of Microorganisms (GCM) 10K type strain sequencing project: providing services to taxonomists for standard genome sequencing and annotation.</title>
        <authorList>
            <consortium name="The Broad Institute Genomics Platform"/>
            <consortium name="The Broad Institute Genome Sequencing Center for Infectious Disease"/>
            <person name="Wu L."/>
            <person name="Ma J."/>
        </authorList>
    </citation>
    <scope>NUCLEOTIDE SEQUENCE [LARGE SCALE GENOMIC DNA]</scope>
    <source>
        <strain evidence="3">JCM 17441</strain>
    </source>
</reference>
<name>A0ABP8D5Q6_9ACTN</name>
<sequence>MATPHPSATPAPSATPTPGQTQPQPVNTEGTVGTAPPGATAAAIALGEAALLLSRATPLVGGVLVPGASAGSVAA</sequence>
<dbReference type="RefSeq" id="WP_345125002.1">
    <property type="nucleotide sequence ID" value="NZ_BAABAT010000005.1"/>
</dbReference>
<dbReference type="EMBL" id="BAABAT010000005">
    <property type="protein sequence ID" value="GAA4248102.1"/>
    <property type="molecule type" value="Genomic_DNA"/>
</dbReference>
<evidence type="ECO:0000313" key="3">
    <source>
        <dbReference type="Proteomes" id="UP001500620"/>
    </source>
</evidence>
<accession>A0ABP8D5Q6</accession>
<keyword evidence="3" id="KW-1185">Reference proteome</keyword>
<feature type="compositionally biased region" description="Low complexity" evidence="1">
    <location>
        <begin position="16"/>
        <end position="37"/>
    </location>
</feature>
<evidence type="ECO:0000313" key="2">
    <source>
        <dbReference type="EMBL" id="GAA4248102.1"/>
    </source>
</evidence>
<dbReference type="Proteomes" id="UP001500620">
    <property type="component" value="Unassembled WGS sequence"/>
</dbReference>